<dbReference type="AlphaFoldDB" id="A0A1S4LH35"/>
<organism evidence="2 3">
    <name type="scientific">Ixodes scapularis</name>
    <name type="common">Black-legged tick</name>
    <name type="synonym">Deer tick</name>
    <dbReference type="NCBI Taxonomy" id="6945"/>
    <lineage>
        <taxon>Eukaryota</taxon>
        <taxon>Metazoa</taxon>
        <taxon>Ecdysozoa</taxon>
        <taxon>Arthropoda</taxon>
        <taxon>Chelicerata</taxon>
        <taxon>Arachnida</taxon>
        <taxon>Acari</taxon>
        <taxon>Parasitiformes</taxon>
        <taxon>Ixodida</taxon>
        <taxon>Ixodoidea</taxon>
        <taxon>Ixodidae</taxon>
        <taxon>Ixodinae</taxon>
        <taxon>Ixodes</taxon>
    </lineage>
</organism>
<name>A0A1S4LH35_IXOSC</name>
<evidence type="ECO:0000313" key="3">
    <source>
        <dbReference type="Proteomes" id="UP000001555"/>
    </source>
</evidence>
<sequence>GVNGVAASTEAAGKKGRPGDRGRLGCCRGALHVERESRSSERKESSLPNPLFSKWV</sequence>
<keyword evidence="3" id="KW-1185">Reference proteome</keyword>
<evidence type="ECO:0000313" key="2">
    <source>
        <dbReference type="EnsemblMetazoa" id="ISCW013926-PA"/>
    </source>
</evidence>
<feature type="region of interest" description="Disordered" evidence="1">
    <location>
        <begin position="1"/>
        <end position="56"/>
    </location>
</feature>
<dbReference type="EnsemblMetazoa" id="ISCW013926-RA">
    <property type="protein sequence ID" value="ISCW013926-PA"/>
    <property type="gene ID" value="ISCW013926"/>
</dbReference>
<protein>
    <submittedName>
        <fullName evidence="2">Uncharacterized protein</fullName>
    </submittedName>
</protein>
<proteinExistence type="predicted"/>
<accession>A0A1S4LH35</accession>
<evidence type="ECO:0000256" key="1">
    <source>
        <dbReference type="SAM" id="MobiDB-lite"/>
    </source>
</evidence>
<reference evidence="3" key="1">
    <citation type="submission" date="2008-03" db="EMBL/GenBank/DDBJ databases">
        <title>Annotation of Ixodes scapularis.</title>
        <authorList>
            <consortium name="Ixodes scapularis Genome Project Consortium"/>
            <person name="Caler E."/>
            <person name="Hannick L.I."/>
            <person name="Bidwell S."/>
            <person name="Joardar V."/>
            <person name="Thiagarajan M."/>
            <person name="Amedeo P."/>
            <person name="Galinsky K.J."/>
            <person name="Schobel S."/>
            <person name="Inman J."/>
            <person name="Hostetler J."/>
            <person name="Miller J."/>
            <person name="Hammond M."/>
            <person name="Megy K."/>
            <person name="Lawson D."/>
            <person name="Kodira C."/>
            <person name="Sutton G."/>
            <person name="Meyer J."/>
            <person name="Hill C.A."/>
            <person name="Birren B."/>
            <person name="Nene V."/>
            <person name="Collins F."/>
            <person name="Alarcon-Chaidez F."/>
            <person name="Wikel S."/>
            <person name="Strausberg R."/>
        </authorList>
    </citation>
    <scope>NUCLEOTIDE SEQUENCE [LARGE SCALE GENOMIC DNA]</scope>
    <source>
        <strain evidence="3">Wikel</strain>
    </source>
</reference>
<dbReference type="EMBL" id="ABJB010654088">
    <property type="status" value="NOT_ANNOTATED_CDS"/>
    <property type="molecule type" value="Genomic_DNA"/>
</dbReference>
<reference evidence="2" key="2">
    <citation type="submission" date="2020-05" db="UniProtKB">
        <authorList>
            <consortium name="EnsemblMetazoa"/>
        </authorList>
    </citation>
    <scope>IDENTIFICATION</scope>
    <source>
        <strain evidence="2">wikel</strain>
    </source>
</reference>
<dbReference type="VEuPathDB" id="VectorBase:ISCW013926"/>
<feature type="compositionally biased region" description="Basic and acidic residues" evidence="1">
    <location>
        <begin position="31"/>
        <end position="45"/>
    </location>
</feature>
<dbReference type="InParanoid" id="A0A1S4LH35"/>
<dbReference type="Proteomes" id="UP000001555">
    <property type="component" value="Unassembled WGS sequence"/>
</dbReference>